<evidence type="ECO:0000313" key="6">
    <source>
        <dbReference type="EMBL" id="KDP40941.1"/>
    </source>
</evidence>
<dbReference type="GO" id="GO:0031418">
    <property type="term" value="F:L-ascorbic acid binding"/>
    <property type="evidence" value="ECO:0007669"/>
    <property type="project" value="UniProtKB-KW"/>
</dbReference>
<dbReference type="OrthoDB" id="288590at2759"/>
<dbReference type="AlphaFoldDB" id="A0A067KXK3"/>
<evidence type="ECO:0000313" key="7">
    <source>
        <dbReference type="Proteomes" id="UP000027138"/>
    </source>
</evidence>
<dbReference type="InterPro" id="IPR027443">
    <property type="entry name" value="IPNS-like_sf"/>
</dbReference>
<organism evidence="6 7">
    <name type="scientific">Jatropha curcas</name>
    <name type="common">Barbados nut</name>
    <dbReference type="NCBI Taxonomy" id="180498"/>
    <lineage>
        <taxon>Eukaryota</taxon>
        <taxon>Viridiplantae</taxon>
        <taxon>Streptophyta</taxon>
        <taxon>Embryophyta</taxon>
        <taxon>Tracheophyta</taxon>
        <taxon>Spermatophyta</taxon>
        <taxon>Magnoliopsida</taxon>
        <taxon>eudicotyledons</taxon>
        <taxon>Gunneridae</taxon>
        <taxon>Pentapetalae</taxon>
        <taxon>rosids</taxon>
        <taxon>fabids</taxon>
        <taxon>Malpighiales</taxon>
        <taxon>Euphorbiaceae</taxon>
        <taxon>Crotonoideae</taxon>
        <taxon>Jatropheae</taxon>
        <taxon>Jatropha</taxon>
    </lineage>
</organism>
<dbReference type="GO" id="GO:0016491">
    <property type="term" value="F:oxidoreductase activity"/>
    <property type="evidence" value="ECO:0007669"/>
    <property type="project" value="UniProtKB-KW"/>
</dbReference>
<evidence type="ECO:0000256" key="1">
    <source>
        <dbReference type="ARBA" id="ARBA00022723"/>
    </source>
</evidence>
<keyword evidence="7" id="KW-1185">Reference proteome</keyword>
<accession>A0A067KXK3</accession>
<dbReference type="InterPro" id="IPR050295">
    <property type="entry name" value="Plant_2OG-oxidoreductases"/>
</dbReference>
<dbReference type="Gene3D" id="2.60.120.330">
    <property type="entry name" value="B-lactam Antibiotic, Isopenicillin N Synthase, Chain"/>
    <property type="match status" value="1"/>
</dbReference>
<dbReference type="InterPro" id="IPR005123">
    <property type="entry name" value="Oxoglu/Fe-dep_dioxygenase_dom"/>
</dbReference>
<keyword evidence="1 4" id="KW-0479">Metal-binding</keyword>
<dbReference type="PROSITE" id="PS51471">
    <property type="entry name" value="FE2OG_OXY"/>
    <property type="match status" value="1"/>
</dbReference>
<dbReference type="Pfam" id="PF03171">
    <property type="entry name" value="2OG-FeII_Oxy"/>
    <property type="match status" value="1"/>
</dbReference>
<dbReference type="InterPro" id="IPR044861">
    <property type="entry name" value="IPNS-like_FE2OG_OXY"/>
</dbReference>
<dbReference type="EMBL" id="KK914327">
    <property type="protein sequence ID" value="KDP40941.1"/>
    <property type="molecule type" value="Genomic_DNA"/>
</dbReference>
<evidence type="ECO:0000256" key="2">
    <source>
        <dbReference type="ARBA" id="ARBA00022896"/>
    </source>
</evidence>
<protein>
    <recommendedName>
        <fullName evidence="5">Fe2OG dioxygenase domain-containing protein</fullName>
    </recommendedName>
</protein>
<name>A0A067KXK3_JATCU</name>
<keyword evidence="4" id="KW-0560">Oxidoreductase</keyword>
<reference evidence="6 7" key="1">
    <citation type="journal article" date="2014" name="PLoS ONE">
        <title>Global Analysis of Gene Expression Profiles in Physic Nut (Jatropha curcas L.) Seedlings Exposed to Salt Stress.</title>
        <authorList>
            <person name="Zhang L."/>
            <person name="Zhang C."/>
            <person name="Wu P."/>
            <person name="Chen Y."/>
            <person name="Li M."/>
            <person name="Jiang H."/>
            <person name="Wu G."/>
        </authorList>
    </citation>
    <scope>NUCLEOTIDE SEQUENCE [LARGE SCALE GENOMIC DNA]</scope>
    <source>
        <strain evidence="7">cv. GZQX0401</strain>
        <tissue evidence="6">Young leaves</tissue>
    </source>
</reference>
<gene>
    <name evidence="6" type="ORF">JCGZ_24940</name>
</gene>
<dbReference type="PANTHER" id="PTHR47991">
    <property type="entry name" value="OXOGLUTARATE/IRON-DEPENDENT DIOXYGENASE"/>
    <property type="match status" value="1"/>
</dbReference>
<evidence type="ECO:0000259" key="5">
    <source>
        <dbReference type="PROSITE" id="PS51471"/>
    </source>
</evidence>
<dbReference type="GO" id="GO:0046872">
    <property type="term" value="F:metal ion binding"/>
    <property type="evidence" value="ECO:0007669"/>
    <property type="project" value="UniProtKB-KW"/>
</dbReference>
<evidence type="ECO:0000256" key="3">
    <source>
        <dbReference type="ARBA" id="ARBA00023004"/>
    </source>
</evidence>
<dbReference type="SUPFAM" id="SSF51197">
    <property type="entry name" value="Clavaminate synthase-like"/>
    <property type="match status" value="1"/>
</dbReference>
<dbReference type="Proteomes" id="UP000027138">
    <property type="component" value="Unassembled WGS sequence"/>
</dbReference>
<proteinExistence type="inferred from homology"/>
<evidence type="ECO:0000256" key="4">
    <source>
        <dbReference type="RuleBase" id="RU003682"/>
    </source>
</evidence>
<comment type="similarity">
    <text evidence="4">Belongs to the iron/ascorbate-dependent oxidoreductase family.</text>
</comment>
<sequence length="259" mass="29007">MESIIDACDGFFNLPEEEKQEYEGKHVLDPIRCGTSFNTAVEKVFSWRDFLKVFVHPVFHSPSKPAGFSESLSEYSKRTREVARELLKGISESLGLEADYIDKALNLEQGHQVNVANFYPPCAQPELAMGLPSHSDHGLLTLLIENGVSGLQVQHKGKWVNLNSFPSSFLVNTGDHLQILSNGKYKSVLHRAIVNNKTTRISIAMQHGPSLESVVSPAPELLDRENAEPAYIGIKYKEYLELQQSNKLDGRSCLDRIRI</sequence>
<keyword evidence="3 4" id="KW-0408">Iron</keyword>
<feature type="domain" description="Fe2OG dioxygenase" evidence="5">
    <location>
        <begin position="109"/>
        <end position="209"/>
    </location>
</feature>
<keyword evidence="2" id="KW-0847">Vitamin C</keyword>